<accession>A0A5J5DNW1</accession>
<sequence>MWRAMMSFIHVAVAVLSLLSSGQSAPVSSCESLIKPIEISGTEELLGKWTYIGESTNIPASKLLTKMFVESARVEITAAEESDTVNAFQSQKMFGRCFTLTTKMTLENNTLSIVQPFNGSEVLLTTGCPDCIASYIKYDIGGRKYSGLQLLSKRNKVTAAELEEFTKQVECLNLPAPSILDPERGFCPDDSHSQETEAVDLTNLINGLGSEVFSLFERIINSQGGMQSLFKMISNGLAGLKEN</sequence>
<dbReference type="GO" id="GO:0005576">
    <property type="term" value="C:extracellular region"/>
    <property type="evidence" value="ECO:0007669"/>
    <property type="project" value="UniProtKB-SubCell"/>
</dbReference>
<evidence type="ECO:0000313" key="6">
    <source>
        <dbReference type="EMBL" id="KAA8594900.1"/>
    </source>
</evidence>
<dbReference type="AlphaFoldDB" id="A0A5J5DNW1"/>
<evidence type="ECO:0000256" key="4">
    <source>
        <dbReference type="ARBA" id="ARBA00023180"/>
    </source>
</evidence>
<dbReference type="EMBL" id="VOFY01000002">
    <property type="protein sequence ID" value="KAA8594900.1"/>
    <property type="molecule type" value="Genomic_DNA"/>
</dbReference>
<evidence type="ECO:0000256" key="5">
    <source>
        <dbReference type="SAM" id="SignalP"/>
    </source>
</evidence>
<keyword evidence="4" id="KW-0325">Glycoprotein</keyword>
<keyword evidence="2" id="KW-0964">Secreted</keyword>
<evidence type="ECO:0000256" key="1">
    <source>
        <dbReference type="ARBA" id="ARBA00004613"/>
    </source>
</evidence>
<keyword evidence="3 5" id="KW-0732">Signal</keyword>
<dbReference type="OrthoDB" id="8928962at2759"/>
<protein>
    <recommendedName>
        <fullName evidence="8">Apolipoprotein M</fullName>
    </recommendedName>
</protein>
<dbReference type="Gene3D" id="2.40.128.20">
    <property type="match status" value="1"/>
</dbReference>
<dbReference type="SUPFAM" id="SSF50814">
    <property type="entry name" value="Lipocalins"/>
    <property type="match status" value="1"/>
</dbReference>
<evidence type="ECO:0000256" key="3">
    <source>
        <dbReference type="ARBA" id="ARBA00022729"/>
    </source>
</evidence>
<proteinExistence type="predicted"/>
<dbReference type="Proteomes" id="UP000327493">
    <property type="component" value="Chromosome 2"/>
</dbReference>
<comment type="caution">
    <text evidence="6">The sequence shown here is derived from an EMBL/GenBank/DDBJ whole genome shotgun (WGS) entry which is preliminary data.</text>
</comment>
<comment type="subcellular location">
    <subcellularLocation>
        <location evidence="1">Secreted</location>
    </subcellularLocation>
</comment>
<evidence type="ECO:0000313" key="7">
    <source>
        <dbReference type="Proteomes" id="UP000327493"/>
    </source>
</evidence>
<evidence type="ECO:0008006" key="8">
    <source>
        <dbReference type="Google" id="ProtNLM"/>
    </source>
</evidence>
<feature type="signal peptide" evidence="5">
    <location>
        <begin position="1"/>
        <end position="24"/>
    </location>
</feature>
<reference evidence="6 7" key="1">
    <citation type="submission" date="2019-08" db="EMBL/GenBank/DDBJ databases">
        <title>A chromosome-level genome assembly, high-density linkage maps, and genome scans reveal the genomic architecture of hybrid incompatibilities underlying speciation via character displacement in darters (Percidae: Etheostominae).</title>
        <authorList>
            <person name="Moran R.L."/>
            <person name="Catchen J.M."/>
            <person name="Fuller R.C."/>
        </authorList>
    </citation>
    <scope>NUCLEOTIDE SEQUENCE [LARGE SCALE GENOMIC DNA]</scope>
    <source>
        <strain evidence="6">EspeVRDwgs_2016</strain>
        <tissue evidence="6">Muscle</tissue>
    </source>
</reference>
<evidence type="ECO:0000256" key="2">
    <source>
        <dbReference type="ARBA" id="ARBA00022525"/>
    </source>
</evidence>
<keyword evidence="7" id="KW-1185">Reference proteome</keyword>
<feature type="chain" id="PRO_5023848311" description="Apolipoprotein M" evidence="5">
    <location>
        <begin position="25"/>
        <end position="243"/>
    </location>
</feature>
<dbReference type="InterPro" id="IPR012674">
    <property type="entry name" value="Calycin"/>
</dbReference>
<name>A0A5J5DNW1_9PERO</name>
<organism evidence="6 7">
    <name type="scientific">Etheostoma spectabile</name>
    <name type="common">orangethroat darter</name>
    <dbReference type="NCBI Taxonomy" id="54343"/>
    <lineage>
        <taxon>Eukaryota</taxon>
        <taxon>Metazoa</taxon>
        <taxon>Chordata</taxon>
        <taxon>Craniata</taxon>
        <taxon>Vertebrata</taxon>
        <taxon>Euteleostomi</taxon>
        <taxon>Actinopterygii</taxon>
        <taxon>Neopterygii</taxon>
        <taxon>Teleostei</taxon>
        <taxon>Neoteleostei</taxon>
        <taxon>Acanthomorphata</taxon>
        <taxon>Eupercaria</taxon>
        <taxon>Perciformes</taxon>
        <taxon>Percoidei</taxon>
        <taxon>Percidae</taxon>
        <taxon>Etheostomatinae</taxon>
        <taxon>Etheostoma</taxon>
    </lineage>
</organism>
<dbReference type="PANTHER" id="PTHR11967">
    <property type="entry name" value="ALPHA-1-ACID GLYCOPROTEIN"/>
    <property type="match status" value="1"/>
</dbReference>
<dbReference type="PANTHER" id="PTHR11967:SF2">
    <property type="entry name" value="ALPHA-1-ACID GLYCOPROTEIN 1"/>
    <property type="match status" value="1"/>
</dbReference>
<gene>
    <name evidence="6" type="ORF">FQN60_012035</name>
</gene>